<dbReference type="FunFam" id="3.40.1010.10:FF:000007">
    <property type="entry name" value="Ribosomal RNA small subunit methyltransferase I"/>
    <property type="match status" value="1"/>
</dbReference>
<dbReference type="Gene3D" id="3.40.1010.10">
    <property type="entry name" value="Cobalt-precorrin-4 Transmethylase, Domain 1"/>
    <property type="match status" value="1"/>
</dbReference>
<dbReference type="InterPro" id="IPR014777">
    <property type="entry name" value="4pyrrole_Mease_sub1"/>
</dbReference>
<dbReference type="GO" id="GO:0005737">
    <property type="term" value="C:cytoplasm"/>
    <property type="evidence" value="ECO:0007669"/>
    <property type="project" value="UniProtKB-SubCell"/>
</dbReference>
<accession>A0A177E973</accession>
<evidence type="ECO:0000256" key="1">
    <source>
        <dbReference type="ARBA" id="ARBA00022490"/>
    </source>
</evidence>
<dbReference type="InterPro" id="IPR035996">
    <property type="entry name" value="4pyrrol_Methylase_sf"/>
</dbReference>
<dbReference type="Pfam" id="PF00590">
    <property type="entry name" value="TP_methylase"/>
    <property type="match status" value="1"/>
</dbReference>
<evidence type="ECO:0000256" key="2">
    <source>
        <dbReference type="ARBA" id="ARBA00022552"/>
    </source>
</evidence>
<keyword evidence="2 6" id="KW-0698">rRNA processing</keyword>
<comment type="similarity">
    <text evidence="6">Belongs to the methyltransferase superfamily. RsmI family.</text>
</comment>
<evidence type="ECO:0000256" key="5">
    <source>
        <dbReference type="ARBA" id="ARBA00022691"/>
    </source>
</evidence>
<dbReference type="FunFam" id="3.30.950.10:FF:000002">
    <property type="entry name" value="Ribosomal RNA small subunit methyltransferase I"/>
    <property type="match status" value="1"/>
</dbReference>
<dbReference type="InterPro" id="IPR014776">
    <property type="entry name" value="4pyrrole_Mease_sub2"/>
</dbReference>
<dbReference type="PIRSF" id="PIRSF005917">
    <property type="entry name" value="MTase_YraL"/>
    <property type="match status" value="1"/>
</dbReference>
<sequence length="292" mass="32175">MSGAKQGTEPGTLYVVATPLGNLKDITLRALDILGTVDLIAAEDTRTTLKLLNAYQIKGPKLVPYHEHNEKEKAPLLIEKLLAGKSVALVSEAGTPGISDPGTFLVRLAHEKGVKVRPVPGPSAISTALSVSGLDLKRGFIFIGFLPSKKGERKKVLEQLKDEKRPFLCYEAPHRLKTMLADALEILGSRKVFVAREMTKKFEEYFWTDLPSLLEKISKKKSRGEFTLLIEGTSENLPSKIEIPPEERLDLLLTKGLSLKEAAKQVAQECGISRKEAYQLALKIKNALPEKP</sequence>
<dbReference type="CDD" id="cd11648">
    <property type="entry name" value="RsmI"/>
    <property type="match status" value="1"/>
</dbReference>
<comment type="caution">
    <text evidence="9">The sequence shown here is derived from an EMBL/GenBank/DDBJ whole genome shotgun (WGS) entry which is preliminary data.</text>
</comment>
<dbReference type="Proteomes" id="UP000076964">
    <property type="component" value="Unassembled WGS sequence"/>
</dbReference>
<name>A0A177E973_9BACT</name>
<dbReference type="GO" id="GO:0070677">
    <property type="term" value="F:rRNA (cytosine-2'-O-)-methyltransferase activity"/>
    <property type="evidence" value="ECO:0007669"/>
    <property type="project" value="UniProtKB-UniRule"/>
</dbReference>
<dbReference type="PANTHER" id="PTHR46111">
    <property type="entry name" value="RIBOSOMAL RNA SMALL SUBUNIT METHYLTRANSFERASE I"/>
    <property type="match status" value="1"/>
</dbReference>
<dbReference type="Pfam" id="PF23016">
    <property type="entry name" value="RsmI_C"/>
    <property type="match status" value="1"/>
</dbReference>
<keyword evidence="5 6" id="KW-0949">S-adenosyl-L-methionine</keyword>
<gene>
    <name evidence="6" type="primary">rsmI</name>
    <name evidence="9" type="ORF">TH606_02575</name>
</gene>
<dbReference type="PANTHER" id="PTHR46111:SF1">
    <property type="entry name" value="RIBOSOMAL RNA SMALL SUBUNIT METHYLTRANSFERASE I"/>
    <property type="match status" value="1"/>
</dbReference>
<dbReference type="RefSeq" id="WP_068541136.1">
    <property type="nucleotide sequence ID" value="NZ_LSFI01000008.1"/>
</dbReference>
<dbReference type="HAMAP" id="MF_01877">
    <property type="entry name" value="16SrRNA_methyltr_I"/>
    <property type="match status" value="1"/>
</dbReference>
<dbReference type="AlphaFoldDB" id="A0A177E973"/>
<dbReference type="STRING" id="1795632.TH606_02575"/>
<evidence type="ECO:0000259" key="7">
    <source>
        <dbReference type="Pfam" id="PF00590"/>
    </source>
</evidence>
<dbReference type="EC" id="2.1.1.198" evidence="6"/>
<comment type="function">
    <text evidence="6">Catalyzes the 2'-O-methylation of the ribose of cytidine 1402 (C1402) in 16S rRNA.</text>
</comment>
<keyword evidence="10" id="KW-1185">Reference proteome</keyword>
<keyword evidence="1 6" id="KW-0963">Cytoplasm</keyword>
<dbReference type="OrthoDB" id="9809084at2"/>
<dbReference type="Gene3D" id="3.30.950.10">
    <property type="entry name" value="Methyltransferase, Cobalt-precorrin-4 Transmethylase, Domain 2"/>
    <property type="match status" value="1"/>
</dbReference>
<keyword evidence="4 6" id="KW-0808">Transferase</keyword>
<evidence type="ECO:0000256" key="6">
    <source>
        <dbReference type="HAMAP-Rule" id="MF_01877"/>
    </source>
</evidence>
<dbReference type="SUPFAM" id="SSF53790">
    <property type="entry name" value="Tetrapyrrole methylase"/>
    <property type="match status" value="1"/>
</dbReference>
<feature type="domain" description="RsmI HTH" evidence="8">
    <location>
        <begin position="248"/>
        <end position="285"/>
    </location>
</feature>
<evidence type="ECO:0000259" key="8">
    <source>
        <dbReference type="Pfam" id="PF23016"/>
    </source>
</evidence>
<evidence type="ECO:0000313" key="9">
    <source>
        <dbReference type="EMBL" id="OAG28256.1"/>
    </source>
</evidence>
<evidence type="ECO:0000256" key="3">
    <source>
        <dbReference type="ARBA" id="ARBA00022603"/>
    </source>
</evidence>
<evidence type="ECO:0000256" key="4">
    <source>
        <dbReference type="ARBA" id="ARBA00022679"/>
    </source>
</evidence>
<feature type="domain" description="Tetrapyrrole methylase" evidence="7">
    <location>
        <begin position="12"/>
        <end position="211"/>
    </location>
</feature>
<dbReference type="InterPro" id="IPR053910">
    <property type="entry name" value="RsmI_HTH"/>
</dbReference>
<reference evidence="9 10" key="1">
    <citation type="submission" date="2016-02" db="EMBL/GenBank/DDBJ databases">
        <title>Draft genome sequence of Thermodesulfatator sp. S606.</title>
        <authorList>
            <person name="Lai Q."/>
            <person name="Cao J."/>
            <person name="Dupont S."/>
            <person name="Shao Z."/>
            <person name="Jebbar M."/>
            <person name="Alain K."/>
        </authorList>
    </citation>
    <scope>NUCLEOTIDE SEQUENCE [LARGE SCALE GENOMIC DNA]</scope>
    <source>
        <strain evidence="9 10">S606</strain>
    </source>
</reference>
<organism evidence="9 10">
    <name type="scientific">Thermodesulfatator autotrophicus</name>
    <dbReference type="NCBI Taxonomy" id="1795632"/>
    <lineage>
        <taxon>Bacteria</taxon>
        <taxon>Pseudomonadati</taxon>
        <taxon>Thermodesulfobacteriota</taxon>
        <taxon>Thermodesulfobacteria</taxon>
        <taxon>Thermodesulfobacteriales</taxon>
        <taxon>Thermodesulfatatoraceae</taxon>
        <taxon>Thermodesulfatator</taxon>
    </lineage>
</organism>
<keyword evidence="3 6" id="KW-0489">Methyltransferase</keyword>
<comment type="subcellular location">
    <subcellularLocation>
        <location evidence="6">Cytoplasm</location>
    </subcellularLocation>
</comment>
<comment type="catalytic activity">
    <reaction evidence="6">
        <text>cytidine(1402) in 16S rRNA + S-adenosyl-L-methionine = 2'-O-methylcytidine(1402) in 16S rRNA + S-adenosyl-L-homocysteine + H(+)</text>
        <dbReference type="Rhea" id="RHEA:42924"/>
        <dbReference type="Rhea" id="RHEA-COMP:10285"/>
        <dbReference type="Rhea" id="RHEA-COMP:10286"/>
        <dbReference type="ChEBI" id="CHEBI:15378"/>
        <dbReference type="ChEBI" id="CHEBI:57856"/>
        <dbReference type="ChEBI" id="CHEBI:59789"/>
        <dbReference type="ChEBI" id="CHEBI:74495"/>
        <dbReference type="ChEBI" id="CHEBI:82748"/>
        <dbReference type="EC" id="2.1.1.198"/>
    </reaction>
</comment>
<protein>
    <recommendedName>
        <fullName evidence="6">Ribosomal RNA small subunit methyltransferase I</fullName>
        <ecNumber evidence="6">2.1.1.198</ecNumber>
    </recommendedName>
    <alternativeName>
        <fullName evidence="6">16S rRNA 2'-O-ribose C1402 methyltransferase</fullName>
    </alternativeName>
    <alternativeName>
        <fullName evidence="6">rRNA (cytidine-2'-O-)-methyltransferase RsmI</fullName>
    </alternativeName>
</protein>
<dbReference type="EMBL" id="LSFI01000008">
    <property type="protein sequence ID" value="OAG28256.1"/>
    <property type="molecule type" value="Genomic_DNA"/>
</dbReference>
<dbReference type="InterPro" id="IPR008189">
    <property type="entry name" value="rRNA_ssu_MeTfrase_I"/>
</dbReference>
<evidence type="ECO:0000313" key="10">
    <source>
        <dbReference type="Proteomes" id="UP000076964"/>
    </source>
</evidence>
<dbReference type="InterPro" id="IPR000878">
    <property type="entry name" value="4pyrrol_Mease"/>
</dbReference>
<dbReference type="NCBIfam" id="TIGR00096">
    <property type="entry name" value="16S rRNA (cytidine(1402)-2'-O)-methyltransferase"/>
    <property type="match status" value="1"/>
</dbReference>
<proteinExistence type="inferred from homology"/>